<evidence type="ECO:0000313" key="3">
    <source>
        <dbReference type="Proteomes" id="UP000324233"/>
    </source>
</evidence>
<keyword evidence="3" id="KW-1185">Reference proteome</keyword>
<accession>A0A5B9WCV3</accession>
<dbReference type="InterPro" id="IPR029068">
    <property type="entry name" value="Glyas_Bleomycin-R_OHBP_Dase"/>
</dbReference>
<feature type="domain" description="VOC" evidence="1">
    <location>
        <begin position="5"/>
        <end position="130"/>
    </location>
</feature>
<dbReference type="PANTHER" id="PTHR21366:SF22">
    <property type="entry name" value="VOC DOMAIN-CONTAINING PROTEIN"/>
    <property type="match status" value="1"/>
</dbReference>
<dbReference type="SUPFAM" id="SSF54593">
    <property type="entry name" value="Glyoxalase/Bleomycin resistance protein/Dihydroxybiphenyl dioxygenase"/>
    <property type="match status" value="1"/>
</dbReference>
<sequence length="136" mass="14738">MKVGGIVETALYVSDVKRAADFYRRLFGFGTLLESDRLVALNVADKDVLLLFPEGATGEPFAVPGGVIPPHGGSGQGHFAFSIAAEEVEDWKRHFESHGVPVESVVEWARGVTSVYFRDPDGNLAELITPGFWAFG</sequence>
<dbReference type="EMBL" id="CP042997">
    <property type="protein sequence ID" value="QEH37710.1"/>
    <property type="molecule type" value="Genomic_DNA"/>
</dbReference>
<dbReference type="KEGG" id="agv:OJF2_63010"/>
<dbReference type="Proteomes" id="UP000324233">
    <property type="component" value="Chromosome"/>
</dbReference>
<dbReference type="RefSeq" id="WP_148597233.1">
    <property type="nucleotide sequence ID" value="NZ_CP042997.1"/>
</dbReference>
<dbReference type="Pfam" id="PF00903">
    <property type="entry name" value="Glyoxalase"/>
    <property type="match status" value="1"/>
</dbReference>
<dbReference type="InterPro" id="IPR004360">
    <property type="entry name" value="Glyas_Fos-R_dOase_dom"/>
</dbReference>
<proteinExistence type="predicted"/>
<dbReference type="InterPro" id="IPR050383">
    <property type="entry name" value="GlyoxalaseI/FosfomycinResist"/>
</dbReference>
<reference evidence="2 3" key="1">
    <citation type="submission" date="2019-08" db="EMBL/GenBank/DDBJ databases">
        <title>Deep-cultivation of Planctomycetes and their phenomic and genomic characterization uncovers novel biology.</title>
        <authorList>
            <person name="Wiegand S."/>
            <person name="Jogler M."/>
            <person name="Boedeker C."/>
            <person name="Pinto D."/>
            <person name="Vollmers J."/>
            <person name="Rivas-Marin E."/>
            <person name="Kohn T."/>
            <person name="Peeters S.H."/>
            <person name="Heuer A."/>
            <person name="Rast P."/>
            <person name="Oberbeckmann S."/>
            <person name="Bunk B."/>
            <person name="Jeske O."/>
            <person name="Meyerdierks A."/>
            <person name="Storesund J.E."/>
            <person name="Kallscheuer N."/>
            <person name="Luecker S."/>
            <person name="Lage O.M."/>
            <person name="Pohl T."/>
            <person name="Merkel B.J."/>
            <person name="Hornburger P."/>
            <person name="Mueller R.-W."/>
            <person name="Bruemmer F."/>
            <person name="Labrenz M."/>
            <person name="Spormann A.M."/>
            <person name="Op den Camp H."/>
            <person name="Overmann J."/>
            <person name="Amann R."/>
            <person name="Jetten M.S.M."/>
            <person name="Mascher T."/>
            <person name="Medema M.H."/>
            <person name="Devos D.P."/>
            <person name="Kaster A.-K."/>
            <person name="Ovreas L."/>
            <person name="Rohde M."/>
            <person name="Galperin M.Y."/>
            <person name="Jogler C."/>
        </authorList>
    </citation>
    <scope>NUCLEOTIDE SEQUENCE [LARGE SCALE GENOMIC DNA]</scope>
    <source>
        <strain evidence="2 3">OJF2</strain>
    </source>
</reference>
<evidence type="ECO:0000313" key="2">
    <source>
        <dbReference type="EMBL" id="QEH37710.1"/>
    </source>
</evidence>
<dbReference type="Gene3D" id="3.10.180.10">
    <property type="entry name" value="2,3-Dihydroxybiphenyl 1,2-Dioxygenase, domain 1"/>
    <property type="match status" value="1"/>
</dbReference>
<dbReference type="AlphaFoldDB" id="A0A5B9WCV3"/>
<name>A0A5B9WCV3_9BACT</name>
<dbReference type="OrthoDB" id="9788468at2"/>
<protein>
    <submittedName>
        <fullName evidence="2">Fosfomycin resistance protein FosB</fullName>
    </submittedName>
</protein>
<organism evidence="2 3">
    <name type="scientific">Aquisphaera giovannonii</name>
    <dbReference type="NCBI Taxonomy" id="406548"/>
    <lineage>
        <taxon>Bacteria</taxon>
        <taxon>Pseudomonadati</taxon>
        <taxon>Planctomycetota</taxon>
        <taxon>Planctomycetia</taxon>
        <taxon>Isosphaerales</taxon>
        <taxon>Isosphaeraceae</taxon>
        <taxon>Aquisphaera</taxon>
    </lineage>
</organism>
<dbReference type="PROSITE" id="PS51819">
    <property type="entry name" value="VOC"/>
    <property type="match status" value="1"/>
</dbReference>
<dbReference type="InterPro" id="IPR037523">
    <property type="entry name" value="VOC_core"/>
</dbReference>
<evidence type="ECO:0000259" key="1">
    <source>
        <dbReference type="PROSITE" id="PS51819"/>
    </source>
</evidence>
<gene>
    <name evidence="2" type="ORF">OJF2_63010</name>
</gene>
<dbReference type="PANTHER" id="PTHR21366">
    <property type="entry name" value="GLYOXALASE FAMILY PROTEIN"/>
    <property type="match status" value="1"/>
</dbReference>